<dbReference type="SUPFAM" id="SSF50969">
    <property type="entry name" value="YVTN repeat-like/Quinoprotein amine dehydrogenase"/>
    <property type="match status" value="1"/>
</dbReference>
<dbReference type="OrthoDB" id="3250815at2"/>
<keyword evidence="2" id="KW-1185">Reference proteome</keyword>
<dbReference type="PROSITE" id="PS51257">
    <property type="entry name" value="PROKAR_LIPOPROTEIN"/>
    <property type="match status" value="1"/>
</dbReference>
<name>A0A2S0KGW2_9ACTN</name>
<dbReference type="InterPro" id="IPR015943">
    <property type="entry name" value="WD40/YVTN_repeat-like_dom_sf"/>
</dbReference>
<dbReference type="InterPro" id="IPR011044">
    <property type="entry name" value="Quino_amine_DH_bsu"/>
</dbReference>
<dbReference type="EMBL" id="CP027433">
    <property type="protein sequence ID" value="AVM00914.1"/>
    <property type="molecule type" value="Genomic_DNA"/>
</dbReference>
<dbReference type="PROSITE" id="PS50007">
    <property type="entry name" value="PIPLC_X_DOMAIN"/>
    <property type="match status" value="1"/>
</dbReference>
<organism evidence="1 2">
    <name type="scientific">Gordonia iterans</name>
    <dbReference type="NCBI Taxonomy" id="1004901"/>
    <lineage>
        <taxon>Bacteria</taxon>
        <taxon>Bacillati</taxon>
        <taxon>Actinomycetota</taxon>
        <taxon>Actinomycetes</taxon>
        <taxon>Mycobacteriales</taxon>
        <taxon>Gordoniaceae</taxon>
        <taxon>Gordonia</taxon>
    </lineage>
</organism>
<dbReference type="RefSeq" id="WP_105942627.1">
    <property type="nucleotide sequence ID" value="NZ_CP027433.1"/>
</dbReference>
<dbReference type="InterPro" id="IPR047697">
    <property type="entry name" value="AztD-like"/>
</dbReference>
<proteinExistence type="predicted"/>
<sequence>MRNTTKLLALSSVAVLGLVGCSSGSDDASTASSAPAQQAAEHQTAQPRLVLTYDGGLAVIDARTLENVSDIPVEGFTRVNDAGDGRYVFVSTDSGFRLLDVGTWTEAHGDHGHSYTAEPVFTDTVYRGEKPGHVVVHDGKTALFTDGTGEVRILDSAKIGSDGAVIEDFTVEPHHGVAVARTDGSVVVSVGDTDSRTGAIIRGADGATLAANDQCPGLHGEAAAQGGAVTFGCEDGVLMVKGDEFTKIKAAAPYARIGNQAGSEASPIILGDYKTDKDAEHERPRQFSLTDTRTGTIRVVDIDTTYSFRSLGRGPNGEALILGADGKLHVFDPETGRETAAYSVIDPWTEPDDWKDAMPDLHVLGATAYITDPAKQRILAVNLTDGTVIAEKSTGKTNLEMTGVTG</sequence>
<evidence type="ECO:0000313" key="2">
    <source>
        <dbReference type="Proteomes" id="UP000239814"/>
    </source>
</evidence>
<dbReference type="Gene3D" id="2.130.10.10">
    <property type="entry name" value="YVTN repeat-like/Quinoprotein amine dehydrogenase"/>
    <property type="match status" value="1"/>
</dbReference>
<accession>A0A2S0KGW2</accession>
<dbReference type="Proteomes" id="UP000239814">
    <property type="component" value="Chromosome"/>
</dbReference>
<dbReference type="AlphaFoldDB" id="A0A2S0KGW2"/>
<evidence type="ECO:0008006" key="3">
    <source>
        <dbReference type="Google" id="ProtNLM"/>
    </source>
</evidence>
<evidence type="ECO:0000313" key="1">
    <source>
        <dbReference type="EMBL" id="AVM00914.1"/>
    </source>
</evidence>
<gene>
    <name evidence="1" type="ORF">C6V83_12255</name>
</gene>
<protein>
    <recommendedName>
        <fullName evidence="3">Secreted protein</fullName>
    </recommendedName>
</protein>
<reference evidence="1 2" key="1">
    <citation type="submission" date="2018-03" db="EMBL/GenBank/DDBJ databases">
        <title>Characteristics and genome of n-alkane degrading marine bacteria Gordonia iterans isolated from crude oil contaminated in Tae-an, South Korea.</title>
        <authorList>
            <person name="Lee S.-S."/>
            <person name="Kim H."/>
        </authorList>
    </citation>
    <scope>NUCLEOTIDE SEQUENCE [LARGE SCALE GENOMIC DNA]</scope>
    <source>
        <strain evidence="1 2">Co17</strain>
    </source>
</reference>
<dbReference type="NCBIfam" id="NF038015">
    <property type="entry name" value="AztD"/>
    <property type="match status" value="1"/>
</dbReference>
<dbReference type="KEGG" id="git:C6V83_12255"/>